<name>A0A2T1LW32_9CHRO</name>
<dbReference type="RefSeq" id="WP_106457509.1">
    <property type="nucleotide sequence ID" value="NZ_PXOH01000015.1"/>
</dbReference>
<sequence length="154" mass="17190">MTTATNILNTTDITADDYCVFGLATCFLKNDGEFLQVQVIEPIPSAALEAVIKGIPTSYQLVCALSVGDVLSNNTLHIPSHFPSDAQFCEDFNERLIAAVRTYKRRHEATQHIPKGTIKDDLNFSLERKRVLNAVNVVRTEDNVKQHSHTHQVL</sequence>
<evidence type="ECO:0000313" key="2">
    <source>
        <dbReference type="Proteomes" id="UP000239001"/>
    </source>
</evidence>
<organism evidence="1 2">
    <name type="scientific">Aphanothece hegewaldii CCALA 016</name>
    <dbReference type="NCBI Taxonomy" id="2107694"/>
    <lineage>
        <taxon>Bacteria</taxon>
        <taxon>Bacillati</taxon>
        <taxon>Cyanobacteriota</taxon>
        <taxon>Cyanophyceae</taxon>
        <taxon>Oscillatoriophycideae</taxon>
        <taxon>Chroococcales</taxon>
        <taxon>Aphanothecaceae</taxon>
        <taxon>Aphanothece</taxon>
    </lineage>
</organism>
<dbReference type="AlphaFoldDB" id="A0A2T1LW32"/>
<dbReference type="Proteomes" id="UP000239001">
    <property type="component" value="Unassembled WGS sequence"/>
</dbReference>
<keyword evidence="2" id="KW-1185">Reference proteome</keyword>
<dbReference type="EMBL" id="PXOH01000015">
    <property type="protein sequence ID" value="PSF36115.1"/>
    <property type="molecule type" value="Genomic_DNA"/>
</dbReference>
<comment type="caution">
    <text evidence="1">The sequence shown here is derived from an EMBL/GenBank/DDBJ whole genome shotgun (WGS) entry which is preliminary data.</text>
</comment>
<evidence type="ECO:0000313" key="1">
    <source>
        <dbReference type="EMBL" id="PSF36115.1"/>
    </source>
</evidence>
<protein>
    <submittedName>
        <fullName evidence="1">Uncharacterized protein</fullName>
    </submittedName>
</protein>
<reference evidence="1 2" key="1">
    <citation type="submission" date="2018-03" db="EMBL/GenBank/DDBJ databases">
        <title>The ancient ancestry and fast evolution of plastids.</title>
        <authorList>
            <person name="Moore K.R."/>
            <person name="Magnabosco C."/>
            <person name="Momper L."/>
            <person name="Gold D.A."/>
            <person name="Bosak T."/>
            <person name="Fournier G.P."/>
        </authorList>
    </citation>
    <scope>NUCLEOTIDE SEQUENCE [LARGE SCALE GENOMIC DNA]</scope>
    <source>
        <strain evidence="1 2">CCALA 016</strain>
    </source>
</reference>
<reference evidence="1 2" key="2">
    <citation type="submission" date="2018-03" db="EMBL/GenBank/DDBJ databases">
        <authorList>
            <person name="Keele B.F."/>
        </authorList>
    </citation>
    <scope>NUCLEOTIDE SEQUENCE [LARGE SCALE GENOMIC DNA]</scope>
    <source>
        <strain evidence="1 2">CCALA 016</strain>
    </source>
</reference>
<gene>
    <name evidence="1" type="ORF">C7H19_14020</name>
</gene>
<accession>A0A2T1LW32</accession>
<proteinExistence type="predicted"/>
<dbReference type="OrthoDB" id="557974at2"/>